<keyword evidence="7 14" id="KW-1133">Transmembrane helix</keyword>
<dbReference type="RefSeq" id="WP_119538051.1">
    <property type="nucleotide sequence ID" value="NZ_QYRN01000001.1"/>
</dbReference>
<dbReference type="UniPathway" id="UPA00834">
    <property type="reaction ID" value="UER00712"/>
</dbReference>
<evidence type="ECO:0000256" key="5">
    <source>
        <dbReference type="ARBA" id="ARBA00022679"/>
    </source>
</evidence>
<dbReference type="HAMAP" id="MF_00154">
    <property type="entry name" value="CyoE_CtaB"/>
    <property type="match status" value="1"/>
</dbReference>
<feature type="transmembrane region" description="Helical" evidence="14">
    <location>
        <begin position="283"/>
        <end position="303"/>
    </location>
</feature>
<dbReference type="EMBL" id="QYRN01000001">
    <property type="protein sequence ID" value="RIY03393.1"/>
    <property type="molecule type" value="Genomic_DNA"/>
</dbReference>
<comment type="pathway">
    <text evidence="2 14">Porphyrin-containing compound metabolism; heme O biosynthesis; heme O from protoheme: step 1/1.</text>
</comment>
<evidence type="ECO:0000313" key="16">
    <source>
        <dbReference type="Proteomes" id="UP000265750"/>
    </source>
</evidence>
<evidence type="ECO:0000313" key="15">
    <source>
        <dbReference type="EMBL" id="RIY03393.1"/>
    </source>
</evidence>
<keyword evidence="6 14" id="KW-0812">Transmembrane</keyword>
<evidence type="ECO:0000256" key="14">
    <source>
        <dbReference type="HAMAP-Rule" id="MF_00154"/>
    </source>
</evidence>
<feature type="transmembrane region" description="Helical" evidence="14">
    <location>
        <begin position="57"/>
        <end position="79"/>
    </location>
</feature>
<protein>
    <recommendedName>
        <fullName evidence="11 14">Protoheme IX farnesyltransferase</fullName>
        <ecNumber evidence="3 14">2.5.1.141</ecNumber>
    </recommendedName>
    <alternativeName>
        <fullName evidence="12 14">Heme B farnesyltransferase</fullName>
    </alternativeName>
    <alternativeName>
        <fullName evidence="10 14">Heme O synthase</fullName>
    </alternativeName>
</protein>
<dbReference type="InterPro" id="IPR044878">
    <property type="entry name" value="UbiA_sf"/>
</dbReference>
<evidence type="ECO:0000256" key="8">
    <source>
        <dbReference type="ARBA" id="ARBA00023133"/>
    </source>
</evidence>
<dbReference type="InterPro" id="IPR030470">
    <property type="entry name" value="UbiA_prenylTrfase_CS"/>
</dbReference>
<evidence type="ECO:0000256" key="9">
    <source>
        <dbReference type="ARBA" id="ARBA00023136"/>
    </source>
</evidence>
<dbReference type="PANTHER" id="PTHR43448:SF7">
    <property type="entry name" value="4-HYDROXYBENZOATE SOLANESYLTRANSFERASE"/>
    <property type="match status" value="1"/>
</dbReference>
<comment type="subcellular location">
    <subcellularLocation>
        <location evidence="1 14">Cell membrane</location>
        <topology evidence="1 14">Multi-pass membrane protein</topology>
    </subcellularLocation>
</comment>
<organism evidence="15 16">
    <name type="scientific">Aureimonas flava</name>
    <dbReference type="NCBI Taxonomy" id="2320271"/>
    <lineage>
        <taxon>Bacteria</taxon>
        <taxon>Pseudomonadati</taxon>
        <taxon>Pseudomonadota</taxon>
        <taxon>Alphaproteobacteria</taxon>
        <taxon>Hyphomicrobiales</taxon>
        <taxon>Aurantimonadaceae</taxon>
        <taxon>Aureimonas</taxon>
    </lineage>
</organism>
<dbReference type="InterPro" id="IPR006369">
    <property type="entry name" value="Protohaem_IX_farnesylTrfase"/>
</dbReference>
<dbReference type="EC" id="2.5.1.141" evidence="3 14"/>
<dbReference type="GO" id="GO:0008495">
    <property type="term" value="F:protoheme IX farnesyltransferase activity"/>
    <property type="evidence" value="ECO:0007669"/>
    <property type="project" value="UniProtKB-UniRule"/>
</dbReference>
<keyword evidence="5 14" id="KW-0808">Transferase</keyword>
<keyword evidence="4 14" id="KW-1003">Cell membrane</keyword>
<evidence type="ECO:0000256" key="10">
    <source>
        <dbReference type="ARBA" id="ARBA00030253"/>
    </source>
</evidence>
<dbReference type="PROSITE" id="PS00943">
    <property type="entry name" value="UBIA"/>
    <property type="match status" value="1"/>
</dbReference>
<evidence type="ECO:0000256" key="3">
    <source>
        <dbReference type="ARBA" id="ARBA00012292"/>
    </source>
</evidence>
<feature type="transmembrane region" description="Helical" evidence="14">
    <location>
        <begin position="228"/>
        <end position="245"/>
    </location>
</feature>
<feature type="transmembrane region" description="Helical" evidence="14">
    <location>
        <begin position="154"/>
        <end position="173"/>
    </location>
</feature>
<evidence type="ECO:0000256" key="6">
    <source>
        <dbReference type="ARBA" id="ARBA00022692"/>
    </source>
</evidence>
<dbReference type="Proteomes" id="UP000265750">
    <property type="component" value="Unassembled WGS sequence"/>
</dbReference>
<evidence type="ECO:0000256" key="1">
    <source>
        <dbReference type="ARBA" id="ARBA00004651"/>
    </source>
</evidence>
<comment type="catalytic activity">
    <reaction evidence="13 14">
        <text>heme b + (2E,6E)-farnesyl diphosphate + H2O = Fe(II)-heme o + diphosphate</text>
        <dbReference type="Rhea" id="RHEA:28070"/>
        <dbReference type="ChEBI" id="CHEBI:15377"/>
        <dbReference type="ChEBI" id="CHEBI:33019"/>
        <dbReference type="ChEBI" id="CHEBI:60344"/>
        <dbReference type="ChEBI" id="CHEBI:60530"/>
        <dbReference type="ChEBI" id="CHEBI:175763"/>
        <dbReference type="EC" id="2.5.1.141"/>
    </reaction>
</comment>
<dbReference type="NCBIfam" id="TIGR01473">
    <property type="entry name" value="cyoE_ctaB"/>
    <property type="match status" value="1"/>
</dbReference>
<evidence type="ECO:0000256" key="11">
    <source>
        <dbReference type="ARBA" id="ARBA00040810"/>
    </source>
</evidence>
<dbReference type="AlphaFoldDB" id="A0A3A1WQP8"/>
<dbReference type="GO" id="GO:0005886">
    <property type="term" value="C:plasma membrane"/>
    <property type="evidence" value="ECO:0007669"/>
    <property type="project" value="UniProtKB-SubCell"/>
</dbReference>
<feature type="transmembrane region" description="Helical" evidence="14">
    <location>
        <begin position="126"/>
        <end position="147"/>
    </location>
</feature>
<evidence type="ECO:0000256" key="12">
    <source>
        <dbReference type="ARBA" id="ARBA00042475"/>
    </source>
</evidence>
<feature type="transmembrane region" description="Helical" evidence="14">
    <location>
        <begin position="34"/>
        <end position="51"/>
    </location>
</feature>
<feature type="transmembrane region" description="Helical" evidence="14">
    <location>
        <begin position="251"/>
        <end position="271"/>
    </location>
</feature>
<sequence length="316" mass="33579">MTLSAIDFSAASEARPGISLAEPGDYFALLKPRVMSLVVLTAATGLLAAPAGMNPVLAFVSLLAIALGAGGSGALNMWYDRDIDRVMTRTAGRPVPSGRVAPENALAFGLALSVFSVMLLGLAANWFAAAFLAFTIAFYAVFYTMWLKRSTAQNIVIGGAAGSFPPMVAWAAATGGVSWEGFVLFLVIFLWTPPHFWALALFKMKDYGAAGIPMLPNVAGERSTRRHIFAYSLVLAPVGVLPAVLGFASPVYGVVAALLGLNFVRLAHRVLRMPDGDVAMVPAKRLFAFSILYLFALFAWLLAEGVLSHVWGLHVA</sequence>
<dbReference type="InterPro" id="IPR000537">
    <property type="entry name" value="UbiA_prenyltransferase"/>
</dbReference>
<accession>A0A3A1WQP8</accession>
<feature type="transmembrane region" description="Helical" evidence="14">
    <location>
        <begin position="100"/>
        <end position="120"/>
    </location>
</feature>
<evidence type="ECO:0000256" key="2">
    <source>
        <dbReference type="ARBA" id="ARBA00004919"/>
    </source>
</evidence>
<dbReference type="PANTHER" id="PTHR43448">
    <property type="entry name" value="PROTOHEME IX FARNESYLTRANSFERASE, MITOCHONDRIAL"/>
    <property type="match status" value="1"/>
</dbReference>
<dbReference type="OrthoDB" id="9814417at2"/>
<gene>
    <name evidence="14" type="primary">ctaB</name>
    <name evidence="15" type="ORF">D3218_01100</name>
</gene>
<comment type="miscellaneous">
    <text evidence="14">Carbon 2 of the heme B porphyrin ring is defined according to the Fischer nomenclature.</text>
</comment>
<keyword evidence="8 14" id="KW-0350">Heme biosynthesis</keyword>
<keyword evidence="16" id="KW-1185">Reference proteome</keyword>
<feature type="transmembrane region" description="Helical" evidence="14">
    <location>
        <begin position="179"/>
        <end position="202"/>
    </location>
</feature>
<dbReference type="NCBIfam" id="NF003349">
    <property type="entry name" value="PRK04375.1-2"/>
    <property type="match status" value="1"/>
</dbReference>
<proteinExistence type="inferred from homology"/>
<evidence type="ECO:0000256" key="7">
    <source>
        <dbReference type="ARBA" id="ARBA00022989"/>
    </source>
</evidence>
<dbReference type="GO" id="GO:0048034">
    <property type="term" value="P:heme O biosynthetic process"/>
    <property type="evidence" value="ECO:0007669"/>
    <property type="project" value="UniProtKB-UniRule"/>
</dbReference>
<comment type="similarity">
    <text evidence="14">Belongs to the UbiA prenyltransferase family. Protoheme IX farnesyltransferase subfamily.</text>
</comment>
<comment type="function">
    <text evidence="14">Converts heme B (protoheme IX) to heme O by substitution of the vinyl group on carbon 2 of heme B porphyrin ring with a hydroxyethyl farnesyl side group.</text>
</comment>
<reference evidence="16" key="1">
    <citation type="submission" date="2018-09" db="EMBL/GenBank/DDBJ databases">
        <authorList>
            <person name="Tuo L."/>
        </authorList>
    </citation>
    <scope>NUCLEOTIDE SEQUENCE [LARGE SCALE GENOMIC DNA]</scope>
    <source>
        <strain evidence="16">M2BS4Y-1</strain>
    </source>
</reference>
<dbReference type="CDD" id="cd13957">
    <property type="entry name" value="PT_UbiA_Cox10"/>
    <property type="match status" value="1"/>
</dbReference>
<comment type="caution">
    <text evidence="15">The sequence shown here is derived from an EMBL/GenBank/DDBJ whole genome shotgun (WGS) entry which is preliminary data.</text>
</comment>
<keyword evidence="9 14" id="KW-0472">Membrane</keyword>
<evidence type="ECO:0000256" key="4">
    <source>
        <dbReference type="ARBA" id="ARBA00022475"/>
    </source>
</evidence>
<evidence type="ECO:0000256" key="13">
    <source>
        <dbReference type="ARBA" id="ARBA00047690"/>
    </source>
</evidence>
<dbReference type="Gene3D" id="1.10.357.140">
    <property type="entry name" value="UbiA prenyltransferase"/>
    <property type="match status" value="1"/>
</dbReference>
<dbReference type="Pfam" id="PF01040">
    <property type="entry name" value="UbiA"/>
    <property type="match status" value="1"/>
</dbReference>
<name>A0A3A1WQP8_9HYPH</name>